<dbReference type="RefSeq" id="WP_377006445.1">
    <property type="nucleotide sequence ID" value="NZ_JBHSLV010000007.1"/>
</dbReference>
<dbReference type="PROSITE" id="PS51679">
    <property type="entry name" value="SAM_MT_C5"/>
    <property type="match status" value="1"/>
</dbReference>
<evidence type="ECO:0000256" key="2">
    <source>
        <dbReference type="ARBA" id="ARBA00022603"/>
    </source>
</evidence>
<dbReference type="SUPFAM" id="SSF53335">
    <property type="entry name" value="S-adenosyl-L-methionine-dependent methyltransferases"/>
    <property type="match status" value="1"/>
</dbReference>
<comment type="caution">
    <text evidence="8">The sequence shown here is derived from an EMBL/GenBank/DDBJ whole genome shotgun (WGS) entry which is preliminary data.</text>
</comment>
<evidence type="ECO:0000256" key="6">
    <source>
        <dbReference type="ARBA" id="ARBA00047422"/>
    </source>
</evidence>
<dbReference type="PANTHER" id="PTHR10629:SF52">
    <property type="entry name" value="DNA (CYTOSINE-5)-METHYLTRANSFERASE 1"/>
    <property type="match status" value="1"/>
</dbReference>
<accession>A0ABW0H3B9</accession>
<evidence type="ECO:0000256" key="4">
    <source>
        <dbReference type="ARBA" id="ARBA00022691"/>
    </source>
</evidence>
<evidence type="ECO:0000256" key="5">
    <source>
        <dbReference type="ARBA" id="ARBA00022747"/>
    </source>
</evidence>
<gene>
    <name evidence="8" type="ORF">ACFPPC_03180</name>
</gene>
<keyword evidence="3 7" id="KW-0808">Transferase</keyword>
<dbReference type="Proteomes" id="UP001596104">
    <property type="component" value="Unassembled WGS sequence"/>
</dbReference>
<dbReference type="Pfam" id="PF00145">
    <property type="entry name" value="DNA_methylase"/>
    <property type="match status" value="1"/>
</dbReference>
<evidence type="ECO:0000313" key="8">
    <source>
        <dbReference type="EMBL" id="MFC5391641.1"/>
    </source>
</evidence>
<proteinExistence type="inferred from homology"/>
<feature type="active site" evidence="7">
    <location>
        <position position="78"/>
    </location>
</feature>
<reference evidence="9" key="1">
    <citation type="journal article" date="2019" name="Int. J. Syst. Evol. Microbiol.">
        <title>The Global Catalogue of Microorganisms (GCM) 10K type strain sequencing project: providing services to taxonomists for standard genome sequencing and annotation.</title>
        <authorList>
            <consortium name="The Broad Institute Genomics Platform"/>
            <consortium name="The Broad Institute Genome Sequencing Center for Infectious Disease"/>
            <person name="Wu L."/>
            <person name="Ma J."/>
        </authorList>
    </citation>
    <scope>NUCLEOTIDE SEQUENCE [LARGE SCALE GENOMIC DNA]</scope>
    <source>
        <strain evidence="9">CGMCC 1.16326</strain>
    </source>
</reference>
<evidence type="ECO:0000313" key="9">
    <source>
        <dbReference type="Proteomes" id="UP001596104"/>
    </source>
</evidence>
<dbReference type="EMBL" id="JBHSLV010000007">
    <property type="protein sequence ID" value="MFC5391641.1"/>
    <property type="molecule type" value="Genomic_DNA"/>
</dbReference>
<comment type="similarity">
    <text evidence="7">Belongs to the class I-like SAM-binding methyltransferase superfamily. C5-methyltransferase family.</text>
</comment>
<dbReference type="Gene3D" id="3.40.50.150">
    <property type="entry name" value="Vaccinia Virus protein VP39"/>
    <property type="match status" value="1"/>
</dbReference>
<dbReference type="InterPro" id="IPR029063">
    <property type="entry name" value="SAM-dependent_MTases_sf"/>
</dbReference>
<keyword evidence="2 7" id="KW-0489">Methyltransferase</keyword>
<keyword evidence="4 7" id="KW-0949">S-adenosyl-L-methionine</keyword>
<dbReference type="PANTHER" id="PTHR10629">
    <property type="entry name" value="CYTOSINE-SPECIFIC METHYLTRANSFERASE"/>
    <property type="match status" value="1"/>
</dbReference>
<evidence type="ECO:0000256" key="3">
    <source>
        <dbReference type="ARBA" id="ARBA00022679"/>
    </source>
</evidence>
<dbReference type="EC" id="2.1.1.37" evidence="1"/>
<evidence type="ECO:0000256" key="1">
    <source>
        <dbReference type="ARBA" id="ARBA00011975"/>
    </source>
</evidence>
<organism evidence="8 9">
    <name type="scientific">Bosea vestrisii</name>
    <dbReference type="NCBI Taxonomy" id="151416"/>
    <lineage>
        <taxon>Bacteria</taxon>
        <taxon>Pseudomonadati</taxon>
        <taxon>Pseudomonadota</taxon>
        <taxon>Alphaproteobacteria</taxon>
        <taxon>Hyphomicrobiales</taxon>
        <taxon>Boseaceae</taxon>
        <taxon>Bosea</taxon>
    </lineage>
</organism>
<keyword evidence="9" id="KW-1185">Reference proteome</keyword>
<comment type="catalytic activity">
    <reaction evidence="6">
        <text>a 2'-deoxycytidine in DNA + S-adenosyl-L-methionine = a 5-methyl-2'-deoxycytidine in DNA + S-adenosyl-L-homocysteine + H(+)</text>
        <dbReference type="Rhea" id="RHEA:13681"/>
        <dbReference type="Rhea" id="RHEA-COMP:11369"/>
        <dbReference type="Rhea" id="RHEA-COMP:11370"/>
        <dbReference type="ChEBI" id="CHEBI:15378"/>
        <dbReference type="ChEBI" id="CHEBI:57856"/>
        <dbReference type="ChEBI" id="CHEBI:59789"/>
        <dbReference type="ChEBI" id="CHEBI:85452"/>
        <dbReference type="ChEBI" id="CHEBI:85454"/>
        <dbReference type="EC" id="2.1.1.37"/>
    </reaction>
</comment>
<sequence length="741" mass="79258">MRELIVDSFAGGGGASTGIELALGRSPDIAINHDAEALALHRINHPATWHLPHNVWKVDPVAVTAGRPVGLLWASPDCKHFSKAKGGKPVKRNIRDLAWVVPRWAKQVRPRVIILENVEEFRDWGPISAEGVPCKERKGDEFKRWCGELKRLGYRVEHRELRACDYGAPTIRKRLFVIARRDGEKIVWPKPTHGRADDPEVIAGRKLPWRTAADIIDWSLPCHSIFLSREEGRAVGVNRPLADATMARIARGVKRYVIDAAKPFVVRTAHGETGPNSKRWGKGEHDLAEPLPTATASNDFALATPFVTKFRANSVGSTLDEPLHTVTANGENRARPGGSAPLGLVSPILAGCGGRAGQSRERSADEPTATGTAKADVCLVAPVLTYAQQGGLNRSPEEPHSTICASAKDQNALIAAHLMTMRNAGKPFNGADEPTHTVTAGGAGLSLVAGTLIQTGYGEREGQEPRALDPAAPLGTVMAGGVKHAAVAAFLAQHNTEHVGVKPGRTVDKPFPTITTSGGQSALTAAFLAQHNTGVVGHAMTDPVSTLTAGGAFGMPQQALVEASFLSHAYTSNTRGGEGSLDKPIKTQTTALHAAEVRAFLTKYYGPAIGQDVHDPLHTATAKPRFGLVTVEIGGEPYVIADIGMRMLAPRELYRAQGFPDSYIIDRGLRVEPREGFGEDDGPAEVVPITKTAQVRMCGNSVCPPLAQALVAANYQPREAASDVPRRPLVELPLFPMEAAE</sequence>
<protein>
    <recommendedName>
        <fullName evidence="1">DNA (cytosine-5-)-methyltransferase</fullName>
        <ecNumber evidence="1">2.1.1.37</ecNumber>
    </recommendedName>
</protein>
<name>A0ABW0H3B9_9HYPH</name>
<dbReference type="GO" id="GO:0032259">
    <property type="term" value="P:methylation"/>
    <property type="evidence" value="ECO:0007669"/>
    <property type="project" value="UniProtKB-KW"/>
</dbReference>
<dbReference type="PRINTS" id="PR00105">
    <property type="entry name" value="C5METTRFRASE"/>
</dbReference>
<dbReference type="GO" id="GO:0008168">
    <property type="term" value="F:methyltransferase activity"/>
    <property type="evidence" value="ECO:0007669"/>
    <property type="project" value="UniProtKB-KW"/>
</dbReference>
<keyword evidence="5" id="KW-0680">Restriction system</keyword>
<dbReference type="Gene3D" id="3.90.120.10">
    <property type="entry name" value="DNA Methylase, subunit A, domain 2"/>
    <property type="match status" value="1"/>
</dbReference>
<dbReference type="InterPro" id="IPR001525">
    <property type="entry name" value="C5_MeTfrase"/>
</dbReference>
<dbReference type="InterPro" id="IPR050390">
    <property type="entry name" value="C5-Methyltransferase"/>
</dbReference>
<evidence type="ECO:0000256" key="7">
    <source>
        <dbReference type="PROSITE-ProRule" id="PRU01016"/>
    </source>
</evidence>